<keyword evidence="1" id="KW-0812">Transmembrane</keyword>
<protein>
    <submittedName>
        <fullName evidence="2">Uncharacterized protein</fullName>
    </submittedName>
</protein>
<dbReference type="AlphaFoldDB" id="A0AAD8KBH3"/>
<sequence length="155" mass="17872">MLFQVFPAKRSLPNQYTLSIRVCGSQKLASRKRSVIAEALNIHVLFNEHVLNKSFLHGLVSLKASIILLGGMNILTIYLYLYYLNMQIEWVKLSFHKSLKIFNTPTHTYVYLGFLIAGIKIQTIRLPLLKPYLIISSLLCFFFTSLSQERELYGL</sequence>
<evidence type="ECO:0000313" key="2">
    <source>
        <dbReference type="EMBL" id="KAK1419744.1"/>
    </source>
</evidence>
<gene>
    <name evidence="2" type="ORF">QVD17_29046</name>
</gene>
<dbReference type="EMBL" id="JAUHHV010000007">
    <property type="protein sequence ID" value="KAK1419744.1"/>
    <property type="molecule type" value="Genomic_DNA"/>
</dbReference>
<organism evidence="2 3">
    <name type="scientific">Tagetes erecta</name>
    <name type="common">African marigold</name>
    <dbReference type="NCBI Taxonomy" id="13708"/>
    <lineage>
        <taxon>Eukaryota</taxon>
        <taxon>Viridiplantae</taxon>
        <taxon>Streptophyta</taxon>
        <taxon>Embryophyta</taxon>
        <taxon>Tracheophyta</taxon>
        <taxon>Spermatophyta</taxon>
        <taxon>Magnoliopsida</taxon>
        <taxon>eudicotyledons</taxon>
        <taxon>Gunneridae</taxon>
        <taxon>Pentapetalae</taxon>
        <taxon>asterids</taxon>
        <taxon>campanulids</taxon>
        <taxon>Asterales</taxon>
        <taxon>Asteraceae</taxon>
        <taxon>Asteroideae</taxon>
        <taxon>Heliantheae alliance</taxon>
        <taxon>Tageteae</taxon>
        <taxon>Tagetes</taxon>
    </lineage>
</organism>
<reference evidence="2" key="1">
    <citation type="journal article" date="2023" name="bioRxiv">
        <title>Improved chromosome-level genome assembly for marigold (Tagetes erecta).</title>
        <authorList>
            <person name="Jiang F."/>
            <person name="Yuan L."/>
            <person name="Wang S."/>
            <person name="Wang H."/>
            <person name="Xu D."/>
            <person name="Wang A."/>
            <person name="Fan W."/>
        </authorList>
    </citation>
    <scope>NUCLEOTIDE SEQUENCE</scope>
    <source>
        <strain evidence="2">WSJ</strain>
        <tissue evidence="2">Leaf</tissue>
    </source>
</reference>
<evidence type="ECO:0000313" key="3">
    <source>
        <dbReference type="Proteomes" id="UP001229421"/>
    </source>
</evidence>
<name>A0AAD8KBH3_TARER</name>
<dbReference type="Proteomes" id="UP001229421">
    <property type="component" value="Unassembled WGS sequence"/>
</dbReference>
<feature type="transmembrane region" description="Helical" evidence="1">
    <location>
        <begin position="131"/>
        <end position="148"/>
    </location>
</feature>
<feature type="transmembrane region" description="Helical" evidence="1">
    <location>
        <begin position="101"/>
        <end position="119"/>
    </location>
</feature>
<feature type="transmembrane region" description="Helical" evidence="1">
    <location>
        <begin position="60"/>
        <end position="81"/>
    </location>
</feature>
<proteinExistence type="predicted"/>
<evidence type="ECO:0000256" key="1">
    <source>
        <dbReference type="SAM" id="Phobius"/>
    </source>
</evidence>
<accession>A0AAD8KBH3</accession>
<keyword evidence="3" id="KW-1185">Reference proteome</keyword>
<comment type="caution">
    <text evidence="2">The sequence shown here is derived from an EMBL/GenBank/DDBJ whole genome shotgun (WGS) entry which is preliminary data.</text>
</comment>
<keyword evidence="1" id="KW-1133">Transmembrane helix</keyword>
<keyword evidence="1" id="KW-0472">Membrane</keyword>